<proteinExistence type="predicted"/>
<name>A0A5N6Y2N4_9EURO</name>
<evidence type="ECO:0000313" key="1">
    <source>
        <dbReference type="EMBL" id="KAE8338030.1"/>
    </source>
</evidence>
<protein>
    <submittedName>
        <fullName evidence="1">Uncharacterized protein</fullName>
    </submittedName>
</protein>
<dbReference type="Proteomes" id="UP000325558">
    <property type="component" value="Unassembled WGS sequence"/>
</dbReference>
<dbReference type="AlphaFoldDB" id="A0A5N6Y2N4"/>
<organism evidence="1">
    <name type="scientific">Aspergillus arachidicola</name>
    <dbReference type="NCBI Taxonomy" id="656916"/>
    <lineage>
        <taxon>Eukaryota</taxon>
        <taxon>Fungi</taxon>
        <taxon>Dikarya</taxon>
        <taxon>Ascomycota</taxon>
        <taxon>Pezizomycotina</taxon>
        <taxon>Eurotiomycetes</taxon>
        <taxon>Eurotiomycetidae</taxon>
        <taxon>Eurotiales</taxon>
        <taxon>Aspergillaceae</taxon>
        <taxon>Aspergillus</taxon>
        <taxon>Aspergillus subgen. Circumdati</taxon>
    </lineage>
</organism>
<gene>
    <name evidence="1" type="ORF">BDV24DRAFT_153907</name>
</gene>
<dbReference type="OrthoDB" id="4471584at2759"/>
<accession>A0A5N6Y2N4</accession>
<sequence>MASTHESSLDGIADRYSGIMFKDAPAFQDHVLQQIWETRQHGDGIHTDLEYTEIAPSWAKSAYSMLEERRLICLTYNPRTEVLKLRAMVTPLHNTDQEWFARSREIWLNTGVLNPVERSMLLTSANTKFRLSDYPSRGAEKTPNVGVQLNGPGLPRVVFESGFSQSGESLRNDMIDWLLGGGGAVQAVILVNWKPSQDTMRIRGDLELWTLGRDGMPRRRKQQQIYPRPPGPAGGQTLRLTRKMLFGNDIGPGRSPDDAFLLVLDELRTVAAMVMPRMGYQAA</sequence>
<dbReference type="EMBL" id="ML737172">
    <property type="protein sequence ID" value="KAE8338030.1"/>
    <property type="molecule type" value="Genomic_DNA"/>
</dbReference>
<reference evidence="1" key="1">
    <citation type="submission" date="2019-04" db="EMBL/GenBank/DDBJ databases">
        <title>Friends and foes A comparative genomics study of 23 Aspergillus species from section Flavi.</title>
        <authorList>
            <consortium name="DOE Joint Genome Institute"/>
            <person name="Kjaerbolling I."/>
            <person name="Vesth T."/>
            <person name="Frisvad J.C."/>
            <person name="Nybo J.L."/>
            <person name="Theobald S."/>
            <person name="Kildgaard S."/>
            <person name="Isbrandt T."/>
            <person name="Kuo A."/>
            <person name="Sato A."/>
            <person name="Lyhne E.K."/>
            <person name="Kogle M.E."/>
            <person name="Wiebenga A."/>
            <person name="Kun R.S."/>
            <person name="Lubbers R.J."/>
            <person name="Makela M.R."/>
            <person name="Barry K."/>
            <person name="Chovatia M."/>
            <person name="Clum A."/>
            <person name="Daum C."/>
            <person name="Haridas S."/>
            <person name="He G."/>
            <person name="LaButti K."/>
            <person name="Lipzen A."/>
            <person name="Mondo S."/>
            <person name="Riley R."/>
            <person name="Salamov A."/>
            <person name="Simmons B.A."/>
            <person name="Magnuson J.K."/>
            <person name="Henrissat B."/>
            <person name="Mortensen U.H."/>
            <person name="Larsen T.O."/>
            <person name="Devries R.P."/>
            <person name="Grigoriev I.V."/>
            <person name="Machida M."/>
            <person name="Baker S.E."/>
            <person name="Andersen M.R."/>
        </authorList>
    </citation>
    <scope>NUCLEOTIDE SEQUENCE</scope>
    <source>
        <strain evidence="1">CBS 117612</strain>
    </source>
</reference>